<dbReference type="Proteomes" id="UP000033876">
    <property type="component" value="Unassembled WGS sequence"/>
</dbReference>
<name>A0A0G0GTM3_9BACT</name>
<gene>
    <name evidence="1" type="ORF">US50_C0050G0011</name>
</gene>
<dbReference type="EMBL" id="LBTF01000050">
    <property type="protein sequence ID" value="KKQ34403.1"/>
    <property type="molecule type" value="Genomic_DNA"/>
</dbReference>
<evidence type="ECO:0000313" key="2">
    <source>
        <dbReference type="Proteomes" id="UP000033876"/>
    </source>
</evidence>
<reference evidence="1 2" key="1">
    <citation type="journal article" date="2015" name="Nature">
        <title>rRNA introns, odd ribosomes, and small enigmatic genomes across a large radiation of phyla.</title>
        <authorList>
            <person name="Brown C.T."/>
            <person name="Hug L.A."/>
            <person name="Thomas B.C."/>
            <person name="Sharon I."/>
            <person name="Castelle C.J."/>
            <person name="Singh A."/>
            <person name="Wilkins M.J."/>
            <person name="Williams K.H."/>
            <person name="Banfield J.F."/>
        </authorList>
    </citation>
    <scope>NUCLEOTIDE SEQUENCE [LARGE SCALE GENOMIC DNA]</scope>
</reference>
<evidence type="ECO:0000313" key="1">
    <source>
        <dbReference type="EMBL" id="KKQ34403.1"/>
    </source>
</evidence>
<dbReference type="AlphaFoldDB" id="A0A0G0GTM3"/>
<sequence>MGLNKKTKPIFEKILEMSQNYYNDKKDLGFEIIINGINKRLNV</sequence>
<comment type="caution">
    <text evidence="1">The sequence shown here is derived from an EMBL/GenBank/DDBJ whole genome shotgun (WGS) entry which is preliminary data.</text>
</comment>
<proteinExistence type="predicted"/>
<accession>A0A0G0GTM3</accession>
<protein>
    <submittedName>
        <fullName evidence="1">Uncharacterized protein</fullName>
    </submittedName>
</protein>
<organism evidence="1 2">
    <name type="scientific">Candidatus Nomurabacteria bacterium GW2011_GWB1_37_5</name>
    <dbReference type="NCBI Taxonomy" id="1618742"/>
    <lineage>
        <taxon>Bacteria</taxon>
        <taxon>Candidatus Nomuraibacteriota</taxon>
    </lineage>
</organism>